<comment type="caution">
    <text evidence="2">The sequence shown here is derived from an EMBL/GenBank/DDBJ whole genome shotgun (WGS) entry which is preliminary data.</text>
</comment>
<sequence>MVVAQSSHYFQLAFGILREPPAFVHKLYIRSAYTMLHLSKASPASLTFTPASAPTKRLRYKNLRYGCKLCPDRVFSQLAAPLKSRTRESAVEGHVRRHHPNEAKRWRRIAYRWGVRAYYSDLTTADIRNPSELPPVMEDDDVDEQDHEDGNHFAGSQVVTSGYVYAGEQPIDPELQTEPEADRPGSACSPYVETEDDDLSVYPYAQQNLDASNLISAAAVQYPMANTLTTGYMAHTQMGAAVNTEFAQPPATASSDNQSIPYLPQLTSRRRLQPPIEFPPSPHTNTTANNSMSPQPSQDVQSSYFQARPQAQGQAQFSYQQQPHLQVSDFDNAAIAGAYGPRIAALAHRLVTYQFATKQEQASVYGQYLRETRRVLVNENHQLRMRLSAYEERYGVM</sequence>
<feature type="region of interest" description="Disordered" evidence="1">
    <location>
        <begin position="174"/>
        <end position="193"/>
    </location>
</feature>
<dbReference type="EMBL" id="JAVRRG010000444">
    <property type="protein sequence ID" value="KAK5069678.1"/>
    <property type="molecule type" value="Genomic_DNA"/>
</dbReference>
<proteinExistence type="predicted"/>
<evidence type="ECO:0000313" key="3">
    <source>
        <dbReference type="Proteomes" id="UP001345013"/>
    </source>
</evidence>
<organism evidence="2 3">
    <name type="scientific">Lithohypha guttulata</name>
    <dbReference type="NCBI Taxonomy" id="1690604"/>
    <lineage>
        <taxon>Eukaryota</taxon>
        <taxon>Fungi</taxon>
        <taxon>Dikarya</taxon>
        <taxon>Ascomycota</taxon>
        <taxon>Pezizomycotina</taxon>
        <taxon>Eurotiomycetes</taxon>
        <taxon>Chaetothyriomycetidae</taxon>
        <taxon>Chaetothyriales</taxon>
        <taxon>Trichomeriaceae</taxon>
        <taxon>Lithohypha</taxon>
    </lineage>
</organism>
<dbReference type="Proteomes" id="UP001345013">
    <property type="component" value="Unassembled WGS sequence"/>
</dbReference>
<gene>
    <name evidence="2" type="ORF">LTR24_010697</name>
</gene>
<reference evidence="2 3" key="1">
    <citation type="submission" date="2023-08" db="EMBL/GenBank/DDBJ databases">
        <title>Black Yeasts Isolated from many extreme environments.</title>
        <authorList>
            <person name="Coleine C."/>
            <person name="Stajich J.E."/>
            <person name="Selbmann L."/>
        </authorList>
    </citation>
    <scope>NUCLEOTIDE SEQUENCE [LARGE SCALE GENOMIC DNA]</scope>
    <source>
        <strain evidence="2 3">CCFEE 5885</strain>
    </source>
</reference>
<accession>A0ABR0JT60</accession>
<feature type="compositionally biased region" description="Polar residues" evidence="1">
    <location>
        <begin position="283"/>
        <end position="305"/>
    </location>
</feature>
<feature type="region of interest" description="Disordered" evidence="1">
    <location>
        <begin position="272"/>
        <end position="313"/>
    </location>
</feature>
<name>A0ABR0JT60_9EURO</name>
<feature type="compositionally biased region" description="Acidic residues" evidence="1">
    <location>
        <begin position="137"/>
        <end position="147"/>
    </location>
</feature>
<evidence type="ECO:0000256" key="1">
    <source>
        <dbReference type="SAM" id="MobiDB-lite"/>
    </source>
</evidence>
<evidence type="ECO:0000313" key="2">
    <source>
        <dbReference type="EMBL" id="KAK5069678.1"/>
    </source>
</evidence>
<protein>
    <submittedName>
        <fullName evidence="2">Uncharacterized protein</fullName>
    </submittedName>
</protein>
<feature type="region of interest" description="Disordered" evidence="1">
    <location>
        <begin position="129"/>
        <end position="154"/>
    </location>
</feature>
<keyword evidence="3" id="KW-1185">Reference proteome</keyword>